<protein>
    <submittedName>
        <fullName evidence="1">Uncharacterized protein</fullName>
    </submittedName>
</protein>
<dbReference type="AlphaFoldDB" id="A0A0L8GCD2"/>
<reference evidence="1" key="1">
    <citation type="submission" date="2015-07" db="EMBL/GenBank/DDBJ databases">
        <title>MeaNS - Measles Nucleotide Surveillance Program.</title>
        <authorList>
            <person name="Tran T."/>
            <person name="Druce J."/>
        </authorList>
    </citation>
    <scope>NUCLEOTIDE SEQUENCE</scope>
    <source>
        <strain evidence="1">UCB-OBI-ISO-001</strain>
        <tissue evidence="1">Gonad</tissue>
    </source>
</reference>
<accession>A0A0L8GCD2</accession>
<gene>
    <name evidence="1" type="ORF">OCBIM_22035762mg</name>
</gene>
<organism evidence="1">
    <name type="scientific">Octopus bimaculoides</name>
    <name type="common">California two-spotted octopus</name>
    <dbReference type="NCBI Taxonomy" id="37653"/>
    <lineage>
        <taxon>Eukaryota</taxon>
        <taxon>Metazoa</taxon>
        <taxon>Spiralia</taxon>
        <taxon>Lophotrochozoa</taxon>
        <taxon>Mollusca</taxon>
        <taxon>Cephalopoda</taxon>
        <taxon>Coleoidea</taxon>
        <taxon>Octopodiformes</taxon>
        <taxon>Octopoda</taxon>
        <taxon>Incirrata</taxon>
        <taxon>Octopodidae</taxon>
        <taxon>Octopus</taxon>
    </lineage>
</organism>
<sequence length="52" mass="6039">MHAFMNMWMYAVAPFSLIHAVFNNIQLYINNFNNSMLRSFRTCICSSVSSSK</sequence>
<name>A0A0L8GCD2_OCTBM</name>
<proteinExistence type="predicted"/>
<dbReference type="EMBL" id="KQ422530">
    <property type="protein sequence ID" value="KOF74681.1"/>
    <property type="molecule type" value="Genomic_DNA"/>
</dbReference>
<evidence type="ECO:0000313" key="1">
    <source>
        <dbReference type="EMBL" id="KOF74681.1"/>
    </source>
</evidence>